<name>A0A015SST0_BACFG</name>
<dbReference type="SUPFAM" id="SSF52540">
    <property type="entry name" value="P-loop containing nucleoside triphosphate hydrolases"/>
    <property type="match status" value="1"/>
</dbReference>
<accession>A0A015SST0</accession>
<proteinExistence type="predicted"/>
<dbReference type="Pfam" id="PF13481">
    <property type="entry name" value="AAA_25"/>
    <property type="match status" value="1"/>
</dbReference>
<organism evidence="1 2">
    <name type="scientific">Bacteroides fragilis str. 3988T(B)14</name>
    <dbReference type="NCBI Taxonomy" id="1339315"/>
    <lineage>
        <taxon>Bacteria</taxon>
        <taxon>Pseudomonadati</taxon>
        <taxon>Bacteroidota</taxon>
        <taxon>Bacteroidia</taxon>
        <taxon>Bacteroidales</taxon>
        <taxon>Bacteroidaceae</taxon>
        <taxon>Bacteroides</taxon>
    </lineage>
</organism>
<evidence type="ECO:0000313" key="1">
    <source>
        <dbReference type="EMBL" id="EXY75229.1"/>
    </source>
</evidence>
<gene>
    <name evidence="1" type="ORF">M124_0950</name>
</gene>
<comment type="caution">
    <text evidence="1">The sequence shown here is derived from an EMBL/GenBank/DDBJ whole genome shotgun (WGS) entry which is preliminary data.</text>
</comment>
<reference evidence="1 2" key="1">
    <citation type="submission" date="2014-02" db="EMBL/GenBank/DDBJ databases">
        <authorList>
            <person name="Sears C."/>
            <person name="Carroll K."/>
            <person name="Sack B.R."/>
            <person name="Qadri F."/>
            <person name="Myers L.L."/>
            <person name="Chung G.-T."/>
            <person name="Escheverria P."/>
            <person name="Fraser C.M."/>
            <person name="Sadzewicz L."/>
            <person name="Shefchek K.A."/>
            <person name="Tallon L."/>
            <person name="Das S.P."/>
            <person name="Daugherty S."/>
            <person name="Mongodin E.F."/>
        </authorList>
    </citation>
    <scope>NUCLEOTIDE SEQUENCE [LARGE SCALE GENOMIC DNA]</scope>
    <source>
        <strain evidence="2">3988T(B)14</strain>
    </source>
</reference>
<dbReference type="Gene3D" id="3.40.50.300">
    <property type="entry name" value="P-loop containing nucleotide triphosphate hydrolases"/>
    <property type="match status" value="1"/>
</dbReference>
<dbReference type="AlphaFoldDB" id="A0A015SST0"/>
<dbReference type="InterPro" id="IPR027417">
    <property type="entry name" value="P-loop_NTPase"/>
</dbReference>
<dbReference type="Proteomes" id="UP000020529">
    <property type="component" value="Unassembled WGS sequence"/>
</dbReference>
<sequence>MENEKRTDRNSWAELDENRLSDILTASQIKATDTYETPPQIIWIDNSTIATLGNFSASTGKAKAKKTFNVSAIVAASLAGRQGLNYRAHLPEGKRRILYVDTEQSRFHCHNVLERILRLAGLPTTTDNENLDFICLREYTPAVRIGVIDYALRQNKGYGLVIIDGIRDLMLDINSTSESVEVINKMMEWSSKYDLHIHCVLHLNKGDNNVRGHIGTEMSNKAETVLVITKSAENPVISEVHALHIREKEFKPFAFSVDDEGLPVMVDNYSFDGSVRPKARSSFMDLSIEQHREALSAAFGDRPIKGFENVLQALMASYEAIGFKRGRSVMIKLLQYLTENLKLIVKRDKLFYYDVTPTEALLFDEECEEAEGEK</sequence>
<dbReference type="PATRIC" id="fig|1339315.3.peg.1744"/>
<protein>
    <submittedName>
        <fullName evidence="1">AAA domain protein</fullName>
    </submittedName>
</protein>
<dbReference type="RefSeq" id="WP_032570775.1">
    <property type="nucleotide sequence ID" value="NZ_JGCY01000245.1"/>
</dbReference>
<evidence type="ECO:0000313" key="2">
    <source>
        <dbReference type="Proteomes" id="UP000020529"/>
    </source>
</evidence>
<dbReference type="EMBL" id="JGCY01000245">
    <property type="protein sequence ID" value="EXY75229.1"/>
    <property type="molecule type" value="Genomic_DNA"/>
</dbReference>